<dbReference type="PANTHER" id="PTHR23303">
    <property type="entry name" value="CARBOXYPEPTIDASE REGULATORY REGION-CONTAINING"/>
    <property type="match status" value="1"/>
</dbReference>
<reference evidence="3 4" key="1">
    <citation type="submission" date="2007-06" db="EMBL/GenBank/DDBJ databases">
        <authorList>
            <person name="Shimkets L."/>
            <person name="Ferriera S."/>
            <person name="Johnson J."/>
            <person name="Kravitz S."/>
            <person name="Beeson K."/>
            <person name="Sutton G."/>
            <person name="Rogers Y.-H."/>
            <person name="Friedman R."/>
            <person name="Frazier M."/>
            <person name="Venter J.C."/>
        </authorList>
    </citation>
    <scope>NUCLEOTIDE SEQUENCE [LARGE SCALE GENOMIC DNA]</scope>
    <source>
        <strain evidence="3 4">SIR-1</strain>
    </source>
</reference>
<evidence type="ECO:0000256" key="2">
    <source>
        <dbReference type="SAM" id="MobiDB-lite"/>
    </source>
</evidence>
<sequence length="866" mass="90854">MDPPAAGSCRVRAWQEGRELGTAPCEADGSYALALSPQSDGKVALELLVEGHLRGVITVDLGSEETSEAGEGSGEETGESRGPNGDGDTNAPPQEESPQSDPDLVADENTPTSEDGVRWLDAPTVALGPGFVVTGQTVDARGQPIAGVSIEAMPQPGIGEPEPWRTVSDEQGHFSLSTLPYGPVSLQAHAPGYALSVVEAISPEDQVWMVLDALIDLEGSAVADPELLARARVRLEGSSVWPAIERPLGPAEDSKQEAEGPARVLGPGDFVFEALPDGIYGVEVVVPAAEPGGQEYASVPLENVTPDLRVSLAVVPAFRVPVRVEDPDGSPVVGARVTLAYGQLGMLQKIAESGVDGRTAVGPVVPGPYLLRVDADGFLPPEPVEVEVGGEGYEGEELVLVVARPARIEGVVVDEDERPVAGAEVLVDSEVDFAIGEGDARARMFAAALGARGEVGSLGVTQGAVPDIPLFFDEDEGASLSGVVADEDGRFVLDMLLPGTHRIWAVHGDHAASAVQTLEVRSGEVRSKVVLTLREGVALTGVLRTRNGEPIPGGQIDLGDGLVLATDERGVFDAGFRRGKQRLVVRAPGMVPQEVVVDLRKGAEDIEVVLEPAEAHFEGRVVDGNGRPIPDVEVELRPVDGLSPSLVTWTDAKGRYEFEELGPGGVELMFSHPDFVPADARSTPDEGLVEQVLDAGWTIDLLVRSAVAGEALEGVRAQAGHVEGSTDEAGRVELTGLVGEAVEVELSAPGWLAQQVRVRDDGSGRVELTVELFDGGALEGTVDDDIGDPVSGARVQAMTASGELLGEAKSDNRGRWRIDGVPAGDVVVRADPPPAWSAELAPIEEVRSDVIRGEVTSAIRLRFERL</sequence>
<evidence type="ECO:0000313" key="4">
    <source>
        <dbReference type="Proteomes" id="UP000005801"/>
    </source>
</evidence>
<name>A6G889_9BACT</name>
<keyword evidence="1" id="KW-0732">Signal</keyword>
<dbReference type="Pfam" id="PF13620">
    <property type="entry name" value="CarboxypepD_reg"/>
    <property type="match status" value="3"/>
</dbReference>
<dbReference type="SUPFAM" id="SSF49464">
    <property type="entry name" value="Carboxypeptidase regulatory domain-like"/>
    <property type="match status" value="3"/>
</dbReference>
<proteinExistence type="predicted"/>
<dbReference type="SUPFAM" id="SSF49478">
    <property type="entry name" value="Cna protein B-type domain"/>
    <property type="match status" value="1"/>
</dbReference>
<dbReference type="InterPro" id="IPR051417">
    <property type="entry name" value="SDr/BOS_complex"/>
</dbReference>
<dbReference type="InterPro" id="IPR013784">
    <property type="entry name" value="Carb-bd-like_fold"/>
</dbReference>
<evidence type="ECO:0000313" key="3">
    <source>
        <dbReference type="EMBL" id="EDM77930.1"/>
    </source>
</evidence>
<dbReference type="GO" id="GO:0030246">
    <property type="term" value="F:carbohydrate binding"/>
    <property type="evidence" value="ECO:0007669"/>
    <property type="project" value="InterPro"/>
</dbReference>
<dbReference type="InterPro" id="IPR013783">
    <property type="entry name" value="Ig-like_fold"/>
</dbReference>
<evidence type="ECO:0000256" key="1">
    <source>
        <dbReference type="ARBA" id="ARBA00022729"/>
    </source>
</evidence>
<organism evidence="3 4">
    <name type="scientific">Plesiocystis pacifica SIR-1</name>
    <dbReference type="NCBI Taxonomy" id="391625"/>
    <lineage>
        <taxon>Bacteria</taxon>
        <taxon>Pseudomonadati</taxon>
        <taxon>Myxococcota</taxon>
        <taxon>Polyangia</taxon>
        <taxon>Nannocystales</taxon>
        <taxon>Nannocystaceae</taxon>
        <taxon>Plesiocystis</taxon>
    </lineage>
</organism>
<accession>A6G889</accession>
<dbReference type="eggNOG" id="COG4932">
    <property type="taxonomic scope" value="Bacteria"/>
</dbReference>
<dbReference type="EMBL" id="ABCS01000038">
    <property type="protein sequence ID" value="EDM77930.1"/>
    <property type="molecule type" value="Genomic_DNA"/>
</dbReference>
<dbReference type="Gene3D" id="2.60.40.1120">
    <property type="entry name" value="Carboxypeptidase-like, regulatory domain"/>
    <property type="match status" value="3"/>
</dbReference>
<gene>
    <name evidence="3" type="ORF">PPSIR1_01884</name>
</gene>
<feature type="compositionally biased region" description="Acidic residues" evidence="2">
    <location>
        <begin position="62"/>
        <end position="77"/>
    </location>
</feature>
<protein>
    <submittedName>
        <fullName evidence="3">PDZ domain protein</fullName>
    </submittedName>
</protein>
<dbReference type="InterPro" id="IPR008969">
    <property type="entry name" value="CarboxyPept-like_regulatory"/>
</dbReference>
<dbReference type="AlphaFoldDB" id="A6G889"/>
<dbReference type="STRING" id="391625.PPSIR1_01884"/>
<dbReference type="SUPFAM" id="SSF49452">
    <property type="entry name" value="Starch-binding domain-like"/>
    <property type="match status" value="1"/>
</dbReference>
<dbReference type="Proteomes" id="UP000005801">
    <property type="component" value="Unassembled WGS sequence"/>
</dbReference>
<comment type="caution">
    <text evidence="3">The sequence shown here is derived from an EMBL/GenBank/DDBJ whole genome shotgun (WGS) entry which is preliminary data.</text>
</comment>
<dbReference type="Gene3D" id="2.60.40.10">
    <property type="entry name" value="Immunoglobulins"/>
    <property type="match status" value="1"/>
</dbReference>
<keyword evidence="4" id="KW-1185">Reference proteome</keyword>
<feature type="region of interest" description="Disordered" evidence="2">
    <location>
        <begin position="59"/>
        <end position="118"/>
    </location>
</feature>